<dbReference type="CDD" id="cd01335">
    <property type="entry name" value="Radical_SAM"/>
    <property type="match status" value="1"/>
</dbReference>
<sequence>MEICEIEKSSFIDYPGKISTILFIKGCNFRCPYCHNSHIINNNKNPLDQGLIMSFLNKRKKFIDAVTITGGEPTLYNELYALIKEIKKQGFSIKLDTNGTNPKIIEKLLDNNLVDYIAMDIKTSFKRYGDVTNALVDINKIKESIRIIKNSDIDYEFRTTICKELIDKNDVLEIADYLRGSKRYILQNFRDRDTVLDGKNKFYPYEMIRLKEIKLEIENLFENCKIR</sequence>
<evidence type="ECO:0000256" key="3">
    <source>
        <dbReference type="ARBA" id="ARBA00022485"/>
    </source>
</evidence>
<dbReference type="Gene3D" id="3.20.20.70">
    <property type="entry name" value="Aldolase class I"/>
    <property type="match status" value="1"/>
</dbReference>
<keyword evidence="5" id="KW-0479">Metal-binding</keyword>
<keyword evidence="4" id="KW-0949">S-adenosyl-L-methionine</keyword>
<dbReference type="SUPFAM" id="SSF102114">
    <property type="entry name" value="Radical SAM enzymes"/>
    <property type="match status" value="1"/>
</dbReference>
<evidence type="ECO:0000256" key="6">
    <source>
        <dbReference type="ARBA" id="ARBA00023002"/>
    </source>
</evidence>
<keyword evidence="7" id="KW-0408">Iron</keyword>
<keyword evidence="11" id="KW-1185">Reference proteome</keyword>
<dbReference type="SFLD" id="SFLDS00029">
    <property type="entry name" value="Radical_SAM"/>
    <property type="match status" value="1"/>
</dbReference>
<comment type="caution">
    <text evidence="10">The sequence shown here is derived from an EMBL/GenBank/DDBJ whole genome shotgun (WGS) entry which is preliminary data.</text>
</comment>
<evidence type="ECO:0000259" key="9">
    <source>
        <dbReference type="PROSITE" id="PS51918"/>
    </source>
</evidence>
<dbReference type="InterPro" id="IPR012840">
    <property type="entry name" value="NrdG2"/>
</dbReference>
<dbReference type="AlphaFoldDB" id="A0A942UZE9"/>
<evidence type="ECO:0000256" key="2">
    <source>
        <dbReference type="ARBA" id="ARBA00009777"/>
    </source>
</evidence>
<gene>
    <name evidence="10" type="ORF">GOQ27_11625</name>
</gene>
<dbReference type="GO" id="GO:0016491">
    <property type="term" value="F:oxidoreductase activity"/>
    <property type="evidence" value="ECO:0007669"/>
    <property type="project" value="UniProtKB-KW"/>
</dbReference>
<dbReference type="PANTHER" id="PTHR30352">
    <property type="entry name" value="PYRUVATE FORMATE-LYASE-ACTIVATING ENZYME"/>
    <property type="match status" value="1"/>
</dbReference>
<dbReference type="InterPro" id="IPR013785">
    <property type="entry name" value="Aldolase_TIM"/>
</dbReference>
<feature type="domain" description="Radical SAM core" evidence="9">
    <location>
        <begin position="13"/>
        <end position="227"/>
    </location>
</feature>
<dbReference type="SFLD" id="SFLDG01067">
    <property type="entry name" value="SPASM/twitch_domain_containing"/>
    <property type="match status" value="1"/>
</dbReference>
<organism evidence="10 11">
    <name type="scientific">Anaeromonas frigoriresistens</name>
    <dbReference type="NCBI Taxonomy" id="2683708"/>
    <lineage>
        <taxon>Bacteria</taxon>
        <taxon>Bacillati</taxon>
        <taxon>Bacillota</taxon>
        <taxon>Tissierellia</taxon>
        <taxon>Tissierellales</taxon>
        <taxon>Thermohalobacteraceae</taxon>
        <taxon>Anaeromonas</taxon>
    </lineage>
</organism>
<comment type="similarity">
    <text evidence="2">Belongs to the organic radical-activating enzymes family.</text>
</comment>
<name>A0A942UZE9_9FIRM</name>
<dbReference type="InterPro" id="IPR001989">
    <property type="entry name" value="Radical_activat_CS"/>
</dbReference>
<dbReference type="SFLD" id="SFLDG01094">
    <property type="entry name" value="Uncharacterised_Radical_SAM_Su"/>
    <property type="match status" value="1"/>
</dbReference>
<proteinExistence type="inferred from homology"/>
<dbReference type="InterPro" id="IPR058240">
    <property type="entry name" value="rSAM_sf"/>
</dbReference>
<dbReference type="NCBIfam" id="TIGR02495">
    <property type="entry name" value="NrdG2"/>
    <property type="match status" value="1"/>
</dbReference>
<evidence type="ECO:0000256" key="5">
    <source>
        <dbReference type="ARBA" id="ARBA00022723"/>
    </source>
</evidence>
<accession>A0A942UZE9</accession>
<comment type="cofactor">
    <cofactor evidence="1">
        <name>[4Fe-4S] cluster</name>
        <dbReference type="ChEBI" id="CHEBI:49883"/>
    </cofactor>
</comment>
<dbReference type="InterPro" id="IPR007197">
    <property type="entry name" value="rSAM"/>
</dbReference>
<reference evidence="10" key="1">
    <citation type="submission" date="2019-12" db="EMBL/GenBank/DDBJ databases">
        <title>Clostridiaceae gen. nov. sp. nov., isolated from sediment in Xinjiang, China.</title>
        <authorList>
            <person name="Zhang R."/>
        </authorList>
    </citation>
    <scope>NUCLEOTIDE SEQUENCE</scope>
    <source>
        <strain evidence="10">D2Q-11</strain>
    </source>
</reference>
<protein>
    <submittedName>
        <fullName evidence="10">Anaerobic ribonucleoside-triphosphate reductase activating protein</fullName>
    </submittedName>
</protein>
<dbReference type="EMBL" id="WSFT01000040">
    <property type="protein sequence ID" value="MBS4539116.1"/>
    <property type="molecule type" value="Genomic_DNA"/>
</dbReference>
<evidence type="ECO:0000313" key="10">
    <source>
        <dbReference type="EMBL" id="MBS4539116.1"/>
    </source>
</evidence>
<dbReference type="GO" id="GO:0051539">
    <property type="term" value="F:4 iron, 4 sulfur cluster binding"/>
    <property type="evidence" value="ECO:0007669"/>
    <property type="project" value="UniProtKB-KW"/>
</dbReference>
<keyword evidence="3" id="KW-0004">4Fe-4S</keyword>
<keyword evidence="8" id="KW-0411">Iron-sulfur</keyword>
<evidence type="ECO:0000256" key="1">
    <source>
        <dbReference type="ARBA" id="ARBA00001966"/>
    </source>
</evidence>
<dbReference type="GO" id="GO:0046872">
    <property type="term" value="F:metal ion binding"/>
    <property type="evidence" value="ECO:0007669"/>
    <property type="project" value="UniProtKB-KW"/>
</dbReference>
<dbReference type="Pfam" id="PF04055">
    <property type="entry name" value="Radical_SAM"/>
    <property type="match status" value="1"/>
</dbReference>
<dbReference type="InterPro" id="IPR034457">
    <property type="entry name" value="Organic_radical-activating"/>
</dbReference>
<dbReference type="PROSITE" id="PS51918">
    <property type="entry name" value="RADICAL_SAM"/>
    <property type="match status" value="1"/>
</dbReference>
<evidence type="ECO:0000256" key="7">
    <source>
        <dbReference type="ARBA" id="ARBA00023004"/>
    </source>
</evidence>
<evidence type="ECO:0000256" key="4">
    <source>
        <dbReference type="ARBA" id="ARBA00022691"/>
    </source>
</evidence>
<evidence type="ECO:0000256" key="8">
    <source>
        <dbReference type="ARBA" id="ARBA00023014"/>
    </source>
</evidence>
<evidence type="ECO:0000313" key="11">
    <source>
        <dbReference type="Proteomes" id="UP000724672"/>
    </source>
</evidence>
<keyword evidence="6" id="KW-0560">Oxidoreductase</keyword>
<dbReference type="Proteomes" id="UP000724672">
    <property type="component" value="Unassembled WGS sequence"/>
</dbReference>
<dbReference type="PANTHER" id="PTHR30352:SF13">
    <property type="entry name" value="GLYCYL-RADICAL ENZYME ACTIVATING ENZYME YJJW-RELATED"/>
    <property type="match status" value="1"/>
</dbReference>
<dbReference type="PROSITE" id="PS01087">
    <property type="entry name" value="RADICAL_ACTIVATING"/>
    <property type="match status" value="1"/>
</dbReference>